<dbReference type="Pfam" id="PF07727">
    <property type="entry name" value="RVT_2"/>
    <property type="match status" value="1"/>
</dbReference>
<dbReference type="InParanoid" id="A0A2K1IV68"/>
<dbReference type="InterPro" id="IPR013103">
    <property type="entry name" value="RVT_2"/>
</dbReference>
<protein>
    <recommendedName>
        <fullName evidence="1">Reverse transcriptase Ty1/copia-type domain-containing protein</fullName>
    </recommendedName>
</protein>
<dbReference type="EnsemblPlants" id="Pp3c20_14250V3.1">
    <property type="protein sequence ID" value="Pp3c20_14250V3.1"/>
    <property type="gene ID" value="Pp3c20_14250"/>
</dbReference>
<evidence type="ECO:0000313" key="4">
    <source>
        <dbReference type="Proteomes" id="UP000006727"/>
    </source>
</evidence>
<keyword evidence="4" id="KW-1185">Reference proteome</keyword>
<accession>A0A2K1IV68</accession>
<gene>
    <name evidence="2" type="ORF">PHYPA_025113</name>
</gene>
<dbReference type="AlphaFoldDB" id="A0A2K1IV68"/>
<dbReference type="Proteomes" id="UP000006727">
    <property type="component" value="Chromosome 20"/>
</dbReference>
<organism evidence="2">
    <name type="scientific">Physcomitrium patens</name>
    <name type="common">Spreading-leaved earth moss</name>
    <name type="synonym">Physcomitrella patens</name>
    <dbReference type="NCBI Taxonomy" id="3218"/>
    <lineage>
        <taxon>Eukaryota</taxon>
        <taxon>Viridiplantae</taxon>
        <taxon>Streptophyta</taxon>
        <taxon>Embryophyta</taxon>
        <taxon>Bryophyta</taxon>
        <taxon>Bryophytina</taxon>
        <taxon>Bryopsida</taxon>
        <taxon>Funariidae</taxon>
        <taxon>Funariales</taxon>
        <taxon>Funariaceae</taxon>
        <taxon>Physcomitrium</taxon>
    </lineage>
</organism>
<evidence type="ECO:0000313" key="2">
    <source>
        <dbReference type="EMBL" id="PNR33170.1"/>
    </source>
</evidence>
<dbReference type="EMBL" id="ABEU02000020">
    <property type="protein sequence ID" value="PNR33170.1"/>
    <property type="molecule type" value="Genomic_DNA"/>
</dbReference>
<reference evidence="2 4" key="1">
    <citation type="journal article" date="2008" name="Science">
        <title>The Physcomitrella genome reveals evolutionary insights into the conquest of land by plants.</title>
        <authorList>
            <person name="Rensing S."/>
            <person name="Lang D."/>
            <person name="Zimmer A."/>
            <person name="Terry A."/>
            <person name="Salamov A."/>
            <person name="Shapiro H."/>
            <person name="Nishiyama T."/>
            <person name="Perroud P.-F."/>
            <person name="Lindquist E."/>
            <person name="Kamisugi Y."/>
            <person name="Tanahashi T."/>
            <person name="Sakakibara K."/>
            <person name="Fujita T."/>
            <person name="Oishi K."/>
            <person name="Shin-I T."/>
            <person name="Kuroki Y."/>
            <person name="Toyoda A."/>
            <person name="Suzuki Y."/>
            <person name="Hashimoto A."/>
            <person name="Yamaguchi K."/>
            <person name="Sugano A."/>
            <person name="Kohara Y."/>
            <person name="Fujiyama A."/>
            <person name="Anterola A."/>
            <person name="Aoki S."/>
            <person name="Ashton N."/>
            <person name="Barbazuk W.B."/>
            <person name="Barker E."/>
            <person name="Bennetzen J."/>
            <person name="Bezanilla M."/>
            <person name="Blankenship R."/>
            <person name="Cho S.H."/>
            <person name="Dutcher S."/>
            <person name="Estelle M."/>
            <person name="Fawcett J.A."/>
            <person name="Gundlach H."/>
            <person name="Hanada K."/>
            <person name="Heyl A."/>
            <person name="Hicks K.A."/>
            <person name="Hugh J."/>
            <person name="Lohr M."/>
            <person name="Mayer K."/>
            <person name="Melkozernov A."/>
            <person name="Murata T."/>
            <person name="Nelson D."/>
            <person name="Pils B."/>
            <person name="Prigge M."/>
            <person name="Reiss B."/>
            <person name="Renner T."/>
            <person name="Rombauts S."/>
            <person name="Rushton P."/>
            <person name="Sanderfoot A."/>
            <person name="Schween G."/>
            <person name="Shiu S.-H."/>
            <person name="Stueber K."/>
            <person name="Theodoulou F.L."/>
            <person name="Tu H."/>
            <person name="Van de Peer Y."/>
            <person name="Verrier P.J."/>
            <person name="Waters E."/>
            <person name="Wood A."/>
            <person name="Yang L."/>
            <person name="Cove D."/>
            <person name="Cuming A."/>
            <person name="Hasebe M."/>
            <person name="Lucas S."/>
            <person name="Mishler D.B."/>
            <person name="Reski R."/>
            <person name="Grigoriev I."/>
            <person name="Quatrano R.S."/>
            <person name="Boore J.L."/>
        </authorList>
    </citation>
    <scope>NUCLEOTIDE SEQUENCE [LARGE SCALE GENOMIC DNA]</scope>
    <source>
        <strain evidence="3 4">cv. Gransden 2004</strain>
    </source>
</reference>
<dbReference type="Gramene" id="Pp3c20_14250V3.1">
    <property type="protein sequence ID" value="Pp3c20_14250V3.1"/>
    <property type="gene ID" value="Pp3c20_14250"/>
</dbReference>
<sequence>MTRQKYTKMLYVDDMLIAMKKMTKFNNLKIQLNKEFDMKNLDPTKKVLDVDIIRDRIKDRLTLSQRNNIKKLLVKFRMENTKLINILLVIYF</sequence>
<proteinExistence type="predicted"/>
<feature type="domain" description="Reverse transcriptase Ty1/copia-type" evidence="1">
    <location>
        <begin position="10"/>
        <end position="83"/>
    </location>
</feature>
<reference evidence="2 4" key="2">
    <citation type="journal article" date="2018" name="Plant J.">
        <title>The Physcomitrella patens chromosome-scale assembly reveals moss genome structure and evolution.</title>
        <authorList>
            <person name="Lang D."/>
            <person name="Ullrich K.K."/>
            <person name="Murat F."/>
            <person name="Fuchs J."/>
            <person name="Jenkins J."/>
            <person name="Haas F.B."/>
            <person name="Piednoel M."/>
            <person name="Gundlach H."/>
            <person name="Van Bel M."/>
            <person name="Meyberg R."/>
            <person name="Vives C."/>
            <person name="Morata J."/>
            <person name="Symeonidi A."/>
            <person name="Hiss M."/>
            <person name="Muchero W."/>
            <person name="Kamisugi Y."/>
            <person name="Saleh O."/>
            <person name="Blanc G."/>
            <person name="Decker E.L."/>
            <person name="van Gessel N."/>
            <person name="Grimwood J."/>
            <person name="Hayes R.D."/>
            <person name="Graham S.W."/>
            <person name="Gunter L.E."/>
            <person name="McDaniel S.F."/>
            <person name="Hoernstein S.N.W."/>
            <person name="Larsson A."/>
            <person name="Li F.W."/>
            <person name="Perroud P.F."/>
            <person name="Phillips J."/>
            <person name="Ranjan P."/>
            <person name="Rokshar D.S."/>
            <person name="Rothfels C.J."/>
            <person name="Schneider L."/>
            <person name="Shu S."/>
            <person name="Stevenson D.W."/>
            <person name="Thummler F."/>
            <person name="Tillich M."/>
            <person name="Villarreal Aguilar J.C."/>
            <person name="Widiez T."/>
            <person name="Wong G.K."/>
            <person name="Wymore A."/>
            <person name="Zhang Y."/>
            <person name="Zimmer A.D."/>
            <person name="Quatrano R.S."/>
            <person name="Mayer K.F.X."/>
            <person name="Goodstein D."/>
            <person name="Casacuberta J.M."/>
            <person name="Vandepoele K."/>
            <person name="Reski R."/>
            <person name="Cuming A.C."/>
            <person name="Tuskan G.A."/>
            <person name="Maumus F."/>
            <person name="Salse J."/>
            <person name="Schmutz J."/>
            <person name="Rensing S.A."/>
        </authorList>
    </citation>
    <scope>NUCLEOTIDE SEQUENCE [LARGE SCALE GENOMIC DNA]</scope>
    <source>
        <strain evidence="3 4">cv. Gransden 2004</strain>
    </source>
</reference>
<name>A0A2K1IV68_PHYPA</name>
<evidence type="ECO:0000259" key="1">
    <source>
        <dbReference type="Pfam" id="PF07727"/>
    </source>
</evidence>
<reference evidence="3" key="3">
    <citation type="submission" date="2020-12" db="UniProtKB">
        <authorList>
            <consortium name="EnsemblPlants"/>
        </authorList>
    </citation>
    <scope>IDENTIFICATION</scope>
</reference>
<evidence type="ECO:0000313" key="3">
    <source>
        <dbReference type="EnsemblPlants" id="Pp3c20_14250V3.1"/>
    </source>
</evidence>